<dbReference type="Proteomes" id="UP000630936">
    <property type="component" value="Unassembled WGS sequence"/>
</dbReference>
<accession>A0A918Q1E3</accession>
<organism evidence="2 3">
    <name type="scientific">Streptomyces inusitatus</name>
    <dbReference type="NCBI Taxonomy" id="68221"/>
    <lineage>
        <taxon>Bacteria</taxon>
        <taxon>Bacillati</taxon>
        <taxon>Actinomycetota</taxon>
        <taxon>Actinomycetes</taxon>
        <taxon>Kitasatosporales</taxon>
        <taxon>Streptomycetaceae</taxon>
        <taxon>Streptomyces</taxon>
    </lineage>
</organism>
<evidence type="ECO:0008006" key="4">
    <source>
        <dbReference type="Google" id="ProtNLM"/>
    </source>
</evidence>
<dbReference type="AlphaFoldDB" id="A0A918Q1E3"/>
<evidence type="ECO:0000256" key="1">
    <source>
        <dbReference type="SAM" id="MobiDB-lite"/>
    </source>
</evidence>
<protein>
    <recommendedName>
        <fullName evidence="4">Terminase</fullName>
    </recommendedName>
</protein>
<proteinExistence type="predicted"/>
<comment type="caution">
    <text evidence="2">The sequence shown here is derived from an EMBL/GenBank/DDBJ whole genome shotgun (WGS) entry which is preliminary data.</text>
</comment>
<dbReference type="InterPro" id="IPR027417">
    <property type="entry name" value="P-loop_NTPase"/>
</dbReference>
<sequence length="520" mass="55763">MTSPNSGPSAEQPPSKSSGAEGPYGWQEPPIQVSPPSVSSAGQEAIDLAARAGLHLDPWQQHILRVGMGEKPDGSWASFEVAVNVPRQNGKGGVLEARELWGLFIGGEKLILHSAHEFKTAKAAFKRVERLIRGCPDLHKRVKTYRQTVGEEGIELHTGQILRFIARSKGSGRGFTGDCNILDEDMILGDDAMDALLPTMAAVPNPQIWYLGSAGIGAPSVVLGRLRRRALAAIEVRSADPSLSYFEWSVVPHLAECPADCAAHDDVASDEAVLKSNPGVGYRLTLEKVARERATLSPAGYARERLGVGDYPSDSADTWQVIGEDAWRALAARESAPEGEVAFAVDATPERSHAAIGVAGEWRGGTHVEVVDHRPGMGWVVERAKQLHKRWRPRCWVIDGGGPAGSLIKDLEEALSEVEQELTGNKEAVVEVVQPTVRQIGQACGSFYDAVAEQSLSHLDQAPLATALAGAQQRPLGDAWAWARRGVGTDISPLVAVTFAKHGLGVEVEETGGDILDSVW</sequence>
<evidence type="ECO:0000313" key="3">
    <source>
        <dbReference type="Proteomes" id="UP000630936"/>
    </source>
</evidence>
<gene>
    <name evidence="2" type="ORF">GCM10010387_22440</name>
</gene>
<dbReference type="EMBL" id="BMWG01000004">
    <property type="protein sequence ID" value="GGZ28487.1"/>
    <property type="molecule type" value="Genomic_DNA"/>
</dbReference>
<reference evidence="2" key="1">
    <citation type="journal article" date="2014" name="Int. J. Syst. Evol. Microbiol.">
        <title>Complete genome sequence of Corynebacterium casei LMG S-19264T (=DSM 44701T), isolated from a smear-ripened cheese.</title>
        <authorList>
            <consortium name="US DOE Joint Genome Institute (JGI-PGF)"/>
            <person name="Walter F."/>
            <person name="Albersmeier A."/>
            <person name="Kalinowski J."/>
            <person name="Ruckert C."/>
        </authorList>
    </citation>
    <scope>NUCLEOTIDE SEQUENCE</scope>
    <source>
        <strain evidence="2">JCM 4988</strain>
    </source>
</reference>
<feature type="compositionally biased region" description="Low complexity" evidence="1">
    <location>
        <begin position="29"/>
        <end position="40"/>
    </location>
</feature>
<feature type="compositionally biased region" description="Polar residues" evidence="1">
    <location>
        <begin position="1"/>
        <end position="18"/>
    </location>
</feature>
<feature type="region of interest" description="Disordered" evidence="1">
    <location>
        <begin position="1"/>
        <end position="42"/>
    </location>
</feature>
<evidence type="ECO:0000313" key="2">
    <source>
        <dbReference type="EMBL" id="GGZ28487.1"/>
    </source>
</evidence>
<keyword evidence="3" id="KW-1185">Reference proteome</keyword>
<dbReference type="Gene3D" id="3.40.50.300">
    <property type="entry name" value="P-loop containing nucleotide triphosphate hydrolases"/>
    <property type="match status" value="1"/>
</dbReference>
<name>A0A918Q1E3_9ACTN</name>
<reference evidence="2" key="2">
    <citation type="submission" date="2020-09" db="EMBL/GenBank/DDBJ databases">
        <authorList>
            <person name="Sun Q."/>
            <person name="Ohkuma M."/>
        </authorList>
    </citation>
    <scope>NUCLEOTIDE SEQUENCE</scope>
    <source>
        <strain evidence="2">JCM 4988</strain>
    </source>
</reference>